<reference evidence="4 5" key="1">
    <citation type="submission" date="2020-04" db="EMBL/GenBank/DDBJ databases">
        <authorList>
            <person name="Wallbank WR R."/>
            <person name="Pardo Diaz C."/>
            <person name="Kozak K."/>
            <person name="Martin S."/>
            <person name="Jiggins C."/>
            <person name="Moest M."/>
            <person name="Warren A I."/>
            <person name="Byers J.R.P. K."/>
            <person name="Montejo-Kovacevich G."/>
            <person name="Yen C E."/>
        </authorList>
    </citation>
    <scope>NUCLEOTIDE SEQUENCE [LARGE SCALE GENOMIC DNA]</scope>
</reference>
<feature type="compositionally biased region" description="Acidic residues" evidence="1">
    <location>
        <begin position="137"/>
        <end position="147"/>
    </location>
</feature>
<dbReference type="OrthoDB" id="7469748at2759"/>
<dbReference type="Proteomes" id="UP000494256">
    <property type="component" value="Unassembled WGS sequence"/>
</dbReference>
<evidence type="ECO:0000313" key="4">
    <source>
        <dbReference type="Proteomes" id="UP000494106"/>
    </source>
</evidence>
<dbReference type="AlphaFoldDB" id="A0A8S0ZYP6"/>
<feature type="compositionally biased region" description="Low complexity" evidence="1">
    <location>
        <begin position="104"/>
        <end position="136"/>
    </location>
</feature>
<keyword evidence="4" id="KW-1185">Reference proteome</keyword>
<feature type="region of interest" description="Disordered" evidence="1">
    <location>
        <begin position="28"/>
        <end position="147"/>
    </location>
</feature>
<dbReference type="EMBL" id="CADEBD010000303">
    <property type="protein sequence ID" value="CAB3237019.1"/>
    <property type="molecule type" value="Genomic_DNA"/>
</dbReference>
<evidence type="ECO:0000313" key="2">
    <source>
        <dbReference type="EMBL" id="CAB3237019.1"/>
    </source>
</evidence>
<dbReference type="EMBL" id="CADEBC010000498">
    <property type="protein sequence ID" value="CAB3238668.1"/>
    <property type="molecule type" value="Genomic_DNA"/>
</dbReference>
<proteinExistence type="predicted"/>
<sequence length="147" mass="16719">MIVYSLNLRTTVIFSDYQIQKLSQNVTMSSTQITRSYGNHRRGSRDSIDSGDESDYEDSDDEESNRKRISRRHKKKRVKSRIPDYDEFARFRDSSRPPDSHYTSVKPSSSSSDKASVAPQEPSAPSEEPSGPNEEPAPQDEESNTKK</sequence>
<name>A0A8S0ZYP6_ARCPL</name>
<accession>A0A8S0ZYP6</accession>
<protein>
    <submittedName>
        <fullName evidence="3">Uncharacterized protein</fullName>
    </submittedName>
</protein>
<evidence type="ECO:0000313" key="3">
    <source>
        <dbReference type="EMBL" id="CAB3238668.1"/>
    </source>
</evidence>
<feature type="compositionally biased region" description="Acidic residues" evidence="1">
    <location>
        <begin position="49"/>
        <end position="63"/>
    </location>
</feature>
<evidence type="ECO:0000256" key="1">
    <source>
        <dbReference type="SAM" id="MobiDB-lite"/>
    </source>
</evidence>
<dbReference type="Proteomes" id="UP000494106">
    <property type="component" value="Unassembled WGS sequence"/>
</dbReference>
<evidence type="ECO:0000313" key="5">
    <source>
        <dbReference type="Proteomes" id="UP000494256"/>
    </source>
</evidence>
<comment type="caution">
    <text evidence="3">The sequence shown here is derived from an EMBL/GenBank/DDBJ whole genome shotgun (WGS) entry which is preliminary data.</text>
</comment>
<organism evidence="3 4">
    <name type="scientific">Arctia plantaginis</name>
    <name type="common">Wood tiger moth</name>
    <name type="synonym">Phalaena plantaginis</name>
    <dbReference type="NCBI Taxonomy" id="874455"/>
    <lineage>
        <taxon>Eukaryota</taxon>
        <taxon>Metazoa</taxon>
        <taxon>Ecdysozoa</taxon>
        <taxon>Arthropoda</taxon>
        <taxon>Hexapoda</taxon>
        <taxon>Insecta</taxon>
        <taxon>Pterygota</taxon>
        <taxon>Neoptera</taxon>
        <taxon>Endopterygota</taxon>
        <taxon>Lepidoptera</taxon>
        <taxon>Glossata</taxon>
        <taxon>Ditrysia</taxon>
        <taxon>Noctuoidea</taxon>
        <taxon>Erebidae</taxon>
        <taxon>Arctiinae</taxon>
        <taxon>Arctia</taxon>
    </lineage>
</organism>
<feature type="compositionally biased region" description="Basic residues" evidence="1">
    <location>
        <begin position="67"/>
        <end position="80"/>
    </location>
</feature>
<feature type="compositionally biased region" description="Basic and acidic residues" evidence="1">
    <location>
        <begin position="81"/>
        <end position="99"/>
    </location>
</feature>
<feature type="compositionally biased region" description="Polar residues" evidence="1">
    <location>
        <begin position="28"/>
        <end position="37"/>
    </location>
</feature>
<gene>
    <name evidence="3" type="ORF">APLA_LOCUS7488</name>
    <name evidence="2" type="ORF">APLA_LOCUS7619</name>
</gene>